<feature type="region of interest" description="Disordered" evidence="1">
    <location>
        <begin position="274"/>
        <end position="303"/>
    </location>
</feature>
<reference evidence="2 3" key="1">
    <citation type="submission" date="2020-03" db="EMBL/GenBank/DDBJ databases">
        <title>Draft Genome Sequence of Cudoniella acicularis.</title>
        <authorList>
            <person name="Buettner E."/>
            <person name="Kellner H."/>
        </authorList>
    </citation>
    <scope>NUCLEOTIDE SEQUENCE [LARGE SCALE GENOMIC DNA]</scope>
    <source>
        <strain evidence="2 3">DSM 108380</strain>
    </source>
</reference>
<sequence>MSDLGQPIRMKFVPSIAFSVTRQRPAADRPLKAPGKNWTKALERRHLILTARRLGAMDWNRHEKNIYEKVTRWFEVIGEVLQDPAILAENVYNMDETGVMLSMPGLVKVLVGKDDKRKHRGVRVERTIVTAIECISADAVFAPLKEAYRAQVDRLERGGVNTIGKQHFTSLFSPARVTAFMPKNIKAGFATSGLFPFNPDRVLRSMPMPPAEPAPAVPRADEMTVILKDDQIQFLTTINNEAKVRRSTRPLVLAKGKGEGKVMSYEDLVEARAKRVEKDPPDPPEVEQGTADTARRGRKRKSRTPEADEVIVALHIDTGLLSTVFRPLRTLDKVIFEFDEMSQATPMRIILRYRERPFQNLKAIINAFFKWRDIQPIEDYYTHICCNPPSSQLYLVLDLYCKTYPIVDLNEIDLKVYKVSGFDSFTFQDLGEVARKQAYQRSVSLNWGEGS</sequence>
<evidence type="ECO:0000313" key="2">
    <source>
        <dbReference type="EMBL" id="KAF4625232.1"/>
    </source>
</evidence>
<evidence type="ECO:0000313" key="3">
    <source>
        <dbReference type="Proteomes" id="UP000566819"/>
    </source>
</evidence>
<accession>A0A8H4R8A4</accession>
<comment type="caution">
    <text evidence="2">The sequence shown here is derived from an EMBL/GenBank/DDBJ whole genome shotgun (WGS) entry which is preliminary data.</text>
</comment>
<keyword evidence="3" id="KW-1185">Reference proteome</keyword>
<organism evidence="2 3">
    <name type="scientific">Cudoniella acicularis</name>
    <dbReference type="NCBI Taxonomy" id="354080"/>
    <lineage>
        <taxon>Eukaryota</taxon>
        <taxon>Fungi</taxon>
        <taxon>Dikarya</taxon>
        <taxon>Ascomycota</taxon>
        <taxon>Pezizomycotina</taxon>
        <taxon>Leotiomycetes</taxon>
        <taxon>Helotiales</taxon>
        <taxon>Tricladiaceae</taxon>
        <taxon>Cudoniella</taxon>
    </lineage>
</organism>
<dbReference type="OrthoDB" id="3709982at2759"/>
<dbReference type="EMBL" id="JAAMPI010001431">
    <property type="protein sequence ID" value="KAF4625232.1"/>
    <property type="molecule type" value="Genomic_DNA"/>
</dbReference>
<dbReference type="AlphaFoldDB" id="A0A8H4R8A4"/>
<evidence type="ECO:0000256" key="1">
    <source>
        <dbReference type="SAM" id="MobiDB-lite"/>
    </source>
</evidence>
<gene>
    <name evidence="2" type="ORF">G7Y89_g12940</name>
</gene>
<protein>
    <submittedName>
        <fullName evidence="2">Uncharacterized protein</fullName>
    </submittedName>
</protein>
<name>A0A8H4R8A4_9HELO</name>
<proteinExistence type="predicted"/>
<dbReference type="Proteomes" id="UP000566819">
    <property type="component" value="Unassembled WGS sequence"/>
</dbReference>